<evidence type="ECO:0000256" key="12">
    <source>
        <dbReference type="ARBA" id="ARBA00029436"/>
    </source>
</evidence>
<keyword evidence="9 15" id="KW-0456">Lyase</keyword>
<dbReference type="Pfam" id="PF24877">
    <property type="entry name" value="ILV_EDD_C"/>
    <property type="match status" value="1"/>
</dbReference>
<dbReference type="Proteomes" id="UP000322139">
    <property type="component" value="Unassembled WGS sequence"/>
</dbReference>
<dbReference type="SUPFAM" id="SSF143975">
    <property type="entry name" value="IlvD/EDD N-terminal domain-like"/>
    <property type="match status" value="1"/>
</dbReference>
<evidence type="ECO:0000256" key="3">
    <source>
        <dbReference type="ARBA" id="ARBA00022605"/>
    </source>
</evidence>
<feature type="binding site" evidence="15">
    <location>
        <position position="52"/>
    </location>
    <ligand>
        <name>[2Fe-2S] cluster</name>
        <dbReference type="ChEBI" id="CHEBI:190135"/>
    </ligand>
</feature>
<evidence type="ECO:0000256" key="6">
    <source>
        <dbReference type="ARBA" id="ARBA00022842"/>
    </source>
</evidence>
<comment type="subunit">
    <text evidence="15">Homodimer.</text>
</comment>
<dbReference type="InterPro" id="IPR000581">
    <property type="entry name" value="ILV_EDD_N"/>
</dbReference>
<dbReference type="InterPro" id="IPR042096">
    <property type="entry name" value="Dihydro-acid_dehy_C"/>
</dbReference>
<name>A0A5D4REF9_9BACI</name>
<keyword evidence="5 15" id="KW-0479">Metal-binding</keyword>
<evidence type="ECO:0000256" key="10">
    <source>
        <dbReference type="ARBA" id="ARBA00023304"/>
    </source>
</evidence>
<dbReference type="GO" id="GO:0051537">
    <property type="term" value="F:2 iron, 2 sulfur cluster binding"/>
    <property type="evidence" value="ECO:0007669"/>
    <property type="project" value="UniProtKB-UniRule"/>
</dbReference>
<reference evidence="18 19" key="1">
    <citation type="submission" date="2019-08" db="EMBL/GenBank/DDBJ databases">
        <title>Bacillus genomes from the desert of Cuatro Cienegas, Coahuila.</title>
        <authorList>
            <person name="Olmedo-Alvarez G."/>
        </authorList>
    </citation>
    <scope>NUCLEOTIDE SEQUENCE [LARGE SCALE GENOMIC DNA]</scope>
    <source>
        <strain evidence="18 19">CH446_14T</strain>
    </source>
</reference>
<feature type="domain" description="Dihydroxy-acid/6-phosphogluconate dehydratase C-terminal" evidence="17">
    <location>
        <begin position="366"/>
        <end position="554"/>
    </location>
</feature>
<dbReference type="PROSITE" id="PS00886">
    <property type="entry name" value="ILVD_EDD_1"/>
    <property type="match status" value="1"/>
</dbReference>
<keyword evidence="10 15" id="KW-0100">Branched-chain amino acid biosynthesis</keyword>
<dbReference type="InterPro" id="IPR037237">
    <property type="entry name" value="IlvD/EDD_N"/>
</dbReference>
<dbReference type="SUPFAM" id="SSF52016">
    <property type="entry name" value="LeuD/IlvD-like"/>
    <property type="match status" value="1"/>
</dbReference>
<comment type="function">
    <text evidence="15">Functions in the biosynthesis of branched-chain amino acids. Catalyzes the dehydration of (2R,3R)-2,3-dihydroxy-3-methylpentanoate (2,3-dihydroxy-3-methylvalerate) into 2-oxo-3-methylpentanoate (2-oxo-3-methylvalerate) and of (2R)-2,3-dihydroxy-3-methylbutanoate (2,3-dihydroxyisovalerate) into 2-oxo-3-methylbutanoate (2-oxoisovalerate), the penultimate precursor to L-isoleucine and L-valine, respectively.</text>
</comment>
<dbReference type="Gene3D" id="3.50.30.80">
    <property type="entry name" value="IlvD/EDD C-terminal domain-like"/>
    <property type="match status" value="1"/>
</dbReference>
<keyword evidence="7 15" id="KW-0408">Iron</keyword>
<comment type="caution">
    <text evidence="18">The sequence shown here is derived from an EMBL/GenBank/DDBJ whole genome shotgun (WGS) entry which is preliminary data.</text>
</comment>
<keyword evidence="8 15" id="KW-0411">Iron-sulfur</keyword>
<comment type="pathway">
    <text evidence="13 15">Amino-acid biosynthesis; L-isoleucine biosynthesis; L-isoleucine from 2-oxobutanoate: step 3/4.</text>
</comment>
<dbReference type="AlphaFoldDB" id="A0A5D4REF9"/>
<feature type="binding site" evidence="15">
    <location>
        <position position="448"/>
    </location>
    <ligand>
        <name>Mg(2+)</name>
        <dbReference type="ChEBI" id="CHEBI:18420"/>
    </ligand>
</feature>
<comment type="cofactor">
    <cofactor evidence="1 15">
        <name>Mg(2+)</name>
        <dbReference type="ChEBI" id="CHEBI:18420"/>
    </cofactor>
</comment>
<evidence type="ECO:0000256" key="5">
    <source>
        <dbReference type="ARBA" id="ARBA00022723"/>
    </source>
</evidence>
<comment type="cofactor">
    <cofactor evidence="15">
        <name>[2Fe-2S] cluster</name>
        <dbReference type="ChEBI" id="CHEBI:190135"/>
    </cofactor>
    <text evidence="15">Binds 1 [2Fe-2S] cluster per subunit. This cluster acts as a Lewis acid cofactor.</text>
</comment>
<dbReference type="RefSeq" id="WP_148974357.1">
    <property type="nucleotide sequence ID" value="NZ_JBNIKU010000001.1"/>
</dbReference>
<evidence type="ECO:0000256" key="2">
    <source>
        <dbReference type="ARBA" id="ARBA00006486"/>
    </source>
</evidence>
<dbReference type="PANTHER" id="PTHR21000">
    <property type="entry name" value="DIHYDROXY-ACID DEHYDRATASE DAD"/>
    <property type="match status" value="1"/>
</dbReference>
<dbReference type="GO" id="GO:0000287">
    <property type="term" value="F:magnesium ion binding"/>
    <property type="evidence" value="ECO:0007669"/>
    <property type="project" value="UniProtKB-UniRule"/>
</dbReference>
<evidence type="ECO:0000256" key="15">
    <source>
        <dbReference type="HAMAP-Rule" id="MF_00012"/>
    </source>
</evidence>
<evidence type="ECO:0000256" key="4">
    <source>
        <dbReference type="ARBA" id="ARBA00022714"/>
    </source>
</evidence>
<dbReference type="PANTHER" id="PTHR21000:SF5">
    <property type="entry name" value="DIHYDROXY-ACID DEHYDRATASE, MITOCHONDRIAL"/>
    <property type="match status" value="1"/>
</dbReference>
<evidence type="ECO:0000259" key="17">
    <source>
        <dbReference type="Pfam" id="PF24877"/>
    </source>
</evidence>
<keyword evidence="4 15" id="KW-0001">2Fe-2S</keyword>
<dbReference type="FunFam" id="3.50.30.80:FF:000001">
    <property type="entry name" value="Dihydroxy-acid dehydratase"/>
    <property type="match status" value="1"/>
</dbReference>
<organism evidence="18 19">
    <name type="scientific">Bacillus infantis</name>
    <dbReference type="NCBI Taxonomy" id="324767"/>
    <lineage>
        <taxon>Bacteria</taxon>
        <taxon>Bacillati</taxon>
        <taxon>Bacillota</taxon>
        <taxon>Bacilli</taxon>
        <taxon>Bacillales</taxon>
        <taxon>Bacillaceae</taxon>
        <taxon>Bacillus</taxon>
    </lineage>
</organism>
<accession>A0A5D4REF9</accession>
<dbReference type="UniPathway" id="UPA00049">
    <property type="reaction ID" value="UER00061"/>
</dbReference>
<comment type="similarity">
    <text evidence="2 15">Belongs to the IlvD/Edd family.</text>
</comment>
<dbReference type="GO" id="GO:0009099">
    <property type="term" value="P:L-valine biosynthetic process"/>
    <property type="evidence" value="ECO:0007669"/>
    <property type="project" value="UniProtKB-UniRule"/>
</dbReference>
<evidence type="ECO:0000259" key="16">
    <source>
        <dbReference type="Pfam" id="PF00920"/>
    </source>
</evidence>
<dbReference type="InterPro" id="IPR004404">
    <property type="entry name" value="DihydroxyA_deHydtase"/>
</dbReference>
<feature type="binding site" evidence="15">
    <location>
        <position position="126"/>
    </location>
    <ligand>
        <name>Mg(2+)</name>
        <dbReference type="ChEBI" id="CHEBI:18420"/>
    </ligand>
</feature>
<keyword evidence="3 15" id="KW-0028">Amino-acid biosynthesis</keyword>
<gene>
    <name evidence="15 18" type="primary">ilvD</name>
    <name evidence="18" type="ORF">FZD51_08280</name>
</gene>
<evidence type="ECO:0000256" key="11">
    <source>
        <dbReference type="ARBA" id="ARBA00029304"/>
    </source>
</evidence>
<proteinExistence type="inferred from homology"/>
<comment type="catalytic activity">
    <reaction evidence="15">
        <text>(2R,3R)-2,3-dihydroxy-3-methylpentanoate = (S)-3-methyl-2-oxopentanoate + H2O</text>
        <dbReference type="Rhea" id="RHEA:27694"/>
        <dbReference type="ChEBI" id="CHEBI:15377"/>
        <dbReference type="ChEBI" id="CHEBI:35146"/>
        <dbReference type="ChEBI" id="CHEBI:49258"/>
        <dbReference type="EC" id="4.2.1.9"/>
    </reaction>
</comment>
<protein>
    <recommendedName>
        <fullName evidence="14 15">Dihydroxy-acid dehydratase</fullName>
        <shortName evidence="15">DAD</shortName>
        <ecNumber evidence="14 15">4.2.1.9</ecNumber>
    </recommendedName>
</protein>
<dbReference type="NCBIfam" id="NF002068">
    <property type="entry name" value="PRK00911.1"/>
    <property type="match status" value="1"/>
</dbReference>
<evidence type="ECO:0000313" key="19">
    <source>
        <dbReference type="Proteomes" id="UP000322139"/>
    </source>
</evidence>
<dbReference type="InterPro" id="IPR050165">
    <property type="entry name" value="DHAD_IlvD/Edd"/>
</dbReference>
<feature type="binding site" description="via carbamate group" evidence="15">
    <location>
        <position position="127"/>
    </location>
    <ligand>
        <name>Mg(2+)</name>
        <dbReference type="ChEBI" id="CHEBI:18420"/>
    </ligand>
</feature>
<keyword evidence="6 15" id="KW-0460">Magnesium</keyword>
<evidence type="ECO:0000256" key="9">
    <source>
        <dbReference type="ARBA" id="ARBA00023239"/>
    </source>
</evidence>
<evidence type="ECO:0000256" key="13">
    <source>
        <dbReference type="ARBA" id="ARBA00029437"/>
    </source>
</evidence>
<dbReference type="PROSITE" id="PS00887">
    <property type="entry name" value="ILVD_EDD_2"/>
    <property type="match status" value="1"/>
</dbReference>
<dbReference type="EMBL" id="VTER01000004">
    <property type="protein sequence ID" value="TYS49210.1"/>
    <property type="molecule type" value="Genomic_DNA"/>
</dbReference>
<evidence type="ECO:0000256" key="1">
    <source>
        <dbReference type="ARBA" id="ARBA00001946"/>
    </source>
</evidence>
<feature type="domain" description="Dihydroxy-acid/6-phosphogluconate dehydratase N-terminal" evidence="16">
    <location>
        <begin position="37"/>
        <end position="354"/>
    </location>
</feature>
<dbReference type="NCBIfam" id="TIGR00110">
    <property type="entry name" value="ilvD"/>
    <property type="match status" value="1"/>
</dbReference>
<evidence type="ECO:0000256" key="8">
    <source>
        <dbReference type="ARBA" id="ARBA00023014"/>
    </source>
</evidence>
<feature type="binding site" evidence="15">
    <location>
        <position position="84"/>
    </location>
    <ligand>
        <name>Mg(2+)</name>
        <dbReference type="ChEBI" id="CHEBI:18420"/>
    </ligand>
</feature>
<dbReference type="GO" id="GO:0009097">
    <property type="term" value="P:isoleucine biosynthetic process"/>
    <property type="evidence" value="ECO:0007669"/>
    <property type="project" value="UniProtKB-UniRule"/>
</dbReference>
<dbReference type="EC" id="4.2.1.9" evidence="14 15"/>
<evidence type="ECO:0000256" key="7">
    <source>
        <dbReference type="ARBA" id="ARBA00023004"/>
    </source>
</evidence>
<dbReference type="GO" id="GO:0004160">
    <property type="term" value="F:dihydroxy-acid dehydratase activity"/>
    <property type="evidence" value="ECO:0007669"/>
    <property type="project" value="UniProtKB-UniRule"/>
</dbReference>
<dbReference type="InterPro" id="IPR020558">
    <property type="entry name" value="DiOHA_6PGluconate_deHydtase_CS"/>
</dbReference>
<dbReference type="UniPathway" id="UPA00047">
    <property type="reaction ID" value="UER00057"/>
</dbReference>
<dbReference type="InterPro" id="IPR056740">
    <property type="entry name" value="ILV_EDD_C"/>
</dbReference>
<dbReference type="Pfam" id="PF00920">
    <property type="entry name" value="ILVD_EDD_N"/>
    <property type="match status" value="1"/>
</dbReference>
<sequence>MGRDLRIKSHVISEDERRAPNRAMLRAVGFTDEDFKKPMIGIASTWSEVTPCNIHINELAFKAKDGAREAGGAPLVFNTITVSDGISMGTEGMRYSLPSRDLIADSIETVVGGESLDGFVAIGGCDKNMPGCLMAIARMNLPAVFVYGGTIKPGKLQGQDIDIVSVFEGVGQFNGGAIDKAGLNEIECHACPGAGSCGGMYTANTMASAIEALGMSLPGSSSNPAETDEKRQDCHEAGKAVYRLLEQDIRPRDILTKEAFENAITVVMALGGSTNAILHLMAIAHSAEVDLSLEDFNRLQKTVPHIADLKPSGKYVMQNLHEAGGVSAVMKMLLREGLLHGDCLTVTGKTLAENLEGAEDLKAGQKVIYPLNAPLRANGPLVVLKGNLAPEGAVAKVSGLKVTRHTGPAKVFDDEESATDAVLRGDIQAGDVLVIRYEGPKGGPGMPEMLSISGILVGKGLGESVALLTDGRFSGGTHGLVVGHIAPEAQVGGPIALIQTGDRITIDSTGQTLEVDVSPAELEERKKSWNPPPLLSRGALAKYTRLVSSASRGAVTDHFEEEPAARPLKV</sequence>
<comment type="pathway">
    <text evidence="12 15">Amino-acid biosynthesis; L-valine biosynthesis; L-valine from pyruvate: step 3/4.</text>
</comment>
<comment type="catalytic activity">
    <reaction evidence="11">
        <text>(2R)-2,3-dihydroxy-3-methylbutanoate = 3-methyl-2-oxobutanoate + H2O</text>
        <dbReference type="Rhea" id="RHEA:24809"/>
        <dbReference type="ChEBI" id="CHEBI:11851"/>
        <dbReference type="ChEBI" id="CHEBI:15377"/>
        <dbReference type="ChEBI" id="CHEBI:49072"/>
        <dbReference type="EC" id="4.2.1.9"/>
    </reaction>
    <physiologicalReaction direction="left-to-right" evidence="11">
        <dbReference type="Rhea" id="RHEA:24810"/>
    </physiologicalReaction>
</comment>
<dbReference type="HAMAP" id="MF_00012">
    <property type="entry name" value="IlvD"/>
    <property type="match status" value="1"/>
</dbReference>
<evidence type="ECO:0000313" key="18">
    <source>
        <dbReference type="EMBL" id="TYS49210.1"/>
    </source>
</evidence>
<feature type="modified residue" description="N6-carboxylysine" evidence="15">
    <location>
        <position position="127"/>
    </location>
</feature>
<feature type="active site" description="Proton acceptor" evidence="15">
    <location>
        <position position="474"/>
    </location>
</feature>
<evidence type="ECO:0000256" key="14">
    <source>
        <dbReference type="ARBA" id="ARBA00029490"/>
    </source>
</evidence>
<comment type="caution">
    <text evidence="15">Lacks conserved residue(s) required for the propagation of feature annotation.</text>
</comment>